<proteinExistence type="predicted"/>
<accession>V6LJV0</accession>
<evidence type="ECO:0000313" key="8">
    <source>
        <dbReference type="Proteomes" id="UP000018208"/>
    </source>
</evidence>
<protein>
    <submittedName>
        <fullName evidence="6">FYVE zinc finger domain-containing protein</fullName>
    </submittedName>
</protein>
<dbReference type="GO" id="GO:0008270">
    <property type="term" value="F:zinc ion binding"/>
    <property type="evidence" value="ECO:0007669"/>
    <property type="project" value="UniProtKB-KW"/>
</dbReference>
<feature type="domain" description="FYVE-type" evidence="5">
    <location>
        <begin position="41"/>
        <end position="94"/>
    </location>
</feature>
<dbReference type="InterPro" id="IPR017455">
    <property type="entry name" value="Znf_FYVE-rel"/>
</dbReference>
<dbReference type="PANTHER" id="PTHR39490:SF8">
    <property type="entry name" value="ZINC FINGER FYVE DOMAIN-CONTAINING PROTEIN 21"/>
    <property type="match status" value="1"/>
</dbReference>
<evidence type="ECO:0000256" key="2">
    <source>
        <dbReference type="ARBA" id="ARBA00022771"/>
    </source>
</evidence>
<keyword evidence="3" id="KW-0862">Zinc</keyword>
<dbReference type="InterPro" id="IPR052113">
    <property type="entry name" value="FYVE-type_Zinc_Finger"/>
</dbReference>
<dbReference type="InterPro" id="IPR016024">
    <property type="entry name" value="ARM-type_fold"/>
</dbReference>
<reference evidence="6 7" key="1">
    <citation type="journal article" date="2014" name="PLoS Genet.">
        <title>The Genome of Spironucleus salmonicida Highlights a Fish Pathogen Adapted to Fluctuating Environments.</title>
        <authorList>
            <person name="Xu F."/>
            <person name="Jerlstrom-Hultqvist J."/>
            <person name="Einarsson E."/>
            <person name="Astvaldsson A."/>
            <person name="Svard S.G."/>
            <person name="Andersson J.O."/>
        </authorList>
    </citation>
    <scope>NUCLEOTIDE SEQUENCE</scope>
    <source>
        <strain evidence="7">ATCC 50377</strain>
    </source>
</reference>
<dbReference type="Proteomes" id="UP000018208">
    <property type="component" value="Unassembled WGS sequence"/>
</dbReference>
<dbReference type="SUPFAM" id="SSF57903">
    <property type="entry name" value="FYVE/PHD zinc finger"/>
    <property type="match status" value="1"/>
</dbReference>
<dbReference type="InterPro" id="IPR011989">
    <property type="entry name" value="ARM-like"/>
</dbReference>
<dbReference type="InterPro" id="IPR013083">
    <property type="entry name" value="Znf_RING/FYVE/PHD"/>
</dbReference>
<dbReference type="Gene3D" id="3.30.40.10">
    <property type="entry name" value="Zinc/RING finger domain, C3HC4 (zinc finger)"/>
    <property type="match status" value="1"/>
</dbReference>
<evidence type="ECO:0000256" key="3">
    <source>
        <dbReference type="ARBA" id="ARBA00022833"/>
    </source>
</evidence>
<evidence type="ECO:0000313" key="6">
    <source>
        <dbReference type="EMBL" id="EST43996.1"/>
    </source>
</evidence>
<evidence type="ECO:0000313" key="7">
    <source>
        <dbReference type="EMBL" id="KAH0577869.1"/>
    </source>
</evidence>
<dbReference type="EMBL" id="KI546130">
    <property type="protein sequence ID" value="EST43996.1"/>
    <property type="molecule type" value="Genomic_DNA"/>
</dbReference>
<keyword evidence="1" id="KW-0479">Metal-binding</keyword>
<name>V6LJV0_9EUKA</name>
<dbReference type="Pfam" id="PF01363">
    <property type="entry name" value="FYVE"/>
    <property type="match status" value="1"/>
</dbReference>
<organism evidence="6">
    <name type="scientific">Spironucleus salmonicida</name>
    <dbReference type="NCBI Taxonomy" id="348837"/>
    <lineage>
        <taxon>Eukaryota</taxon>
        <taxon>Metamonada</taxon>
        <taxon>Diplomonadida</taxon>
        <taxon>Hexamitidae</taxon>
        <taxon>Hexamitinae</taxon>
        <taxon>Spironucleus</taxon>
    </lineage>
</organism>
<dbReference type="Gene3D" id="1.25.10.10">
    <property type="entry name" value="Leucine-rich Repeat Variant"/>
    <property type="match status" value="1"/>
</dbReference>
<dbReference type="EMBL" id="AUWU02000001">
    <property type="protein sequence ID" value="KAH0577869.1"/>
    <property type="molecule type" value="Genomic_DNA"/>
</dbReference>
<reference evidence="7" key="2">
    <citation type="submission" date="2020-12" db="EMBL/GenBank/DDBJ databases">
        <title>New Spironucleus salmonicida genome in near-complete chromosomes.</title>
        <authorList>
            <person name="Xu F."/>
            <person name="Kurt Z."/>
            <person name="Jimenez-Gonzalez A."/>
            <person name="Astvaldsson A."/>
            <person name="Andersson J.O."/>
            <person name="Svard S.G."/>
        </authorList>
    </citation>
    <scope>NUCLEOTIDE SEQUENCE</scope>
    <source>
        <strain evidence="7">ATCC 50377</strain>
    </source>
</reference>
<dbReference type="VEuPathDB" id="GiardiaDB:SS50377_21223"/>
<dbReference type="PANTHER" id="PTHR39490">
    <property type="entry name" value="ARRESTIN DOMAIN-CONTAINING PROTEIN D"/>
    <property type="match status" value="1"/>
</dbReference>
<sequence length="502" mass="58179">MSILSAEVQRANMYLNNGIDISLSISYPQTSLVPKHEWIQDNSVTDCMLCHSPFTFLIRRHHCRRCGRVMCDKCCPKSLLSGFAGSVDRLCKLCDCIIRLDQQNLSPDQYTINQYFETDFLMQAFDSNDFVLFSEGLRLLQNSMRNFRTRSELLQYSQTLFSKITFFFKQSIQTLQDCQKFQFIDSKIKQMTQTEAKSIIQHIISLCINLSATKNQEFAIFLLKTETVDLMIEVLRINIDLVRQEGALWVLKNLSQTQQGAQQIVNSLFFKESVLCKFSTNIKSIQECACSLLSNILYHIPLKTLDLYSEKNWRQMLEILPSSQPLFQCQIIRYLGCFYINEQLNINFLNNDFLEILISFVKRDVTYDDQAETTALMENYVISSSLKLLGQIIYLQNFDSKLLCNSISAMTGIISRMARQELLSSVYATYILKGLLEQYPQDTYKIINGSKSIKSLFVDTLTKCIDSHYPNDQIRDLSRQIFKILQSMDQKQILSKVKQNFI</sequence>
<gene>
    <name evidence="6" type="ORF">SS50377_16305</name>
    <name evidence="7" type="ORF">SS50377_21223</name>
</gene>
<dbReference type="InterPro" id="IPR000306">
    <property type="entry name" value="Znf_FYVE"/>
</dbReference>
<evidence type="ECO:0000259" key="5">
    <source>
        <dbReference type="PROSITE" id="PS50178"/>
    </source>
</evidence>
<evidence type="ECO:0000256" key="4">
    <source>
        <dbReference type="PROSITE-ProRule" id="PRU00091"/>
    </source>
</evidence>
<keyword evidence="8" id="KW-1185">Reference proteome</keyword>
<dbReference type="InterPro" id="IPR011011">
    <property type="entry name" value="Znf_FYVE_PHD"/>
</dbReference>
<dbReference type="OrthoDB" id="10018316at2759"/>
<dbReference type="SUPFAM" id="SSF48371">
    <property type="entry name" value="ARM repeat"/>
    <property type="match status" value="1"/>
</dbReference>
<dbReference type="SMART" id="SM00064">
    <property type="entry name" value="FYVE"/>
    <property type="match status" value="1"/>
</dbReference>
<keyword evidence="2 4" id="KW-0863">Zinc-finger</keyword>
<dbReference type="PROSITE" id="PS50178">
    <property type="entry name" value="ZF_FYVE"/>
    <property type="match status" value="1"/>
</dbReference>
<dbReference type="AlphaFoldDB" id="V6LJV0"/>
<evidence type="ECO:0000256" key="1">
    <source>
        <dbReference type="ARBA" id="ARBA00022723"/>
    </source>
</evidence>